<feature type="domain" description="Integrase zinc-binding" evidence="2">
    <location>
        <begin position="133"/>
        <end position="183"/>
    </location>
</feature>
<keyword evidence="1" id="KW-1133">Transmembrane helix</keyword>
<dbReference type="Gene3D" id="1.10.340.70">
    <property type="match status" value="1"/>
</dbReference>
<keyword evidence="1" id="KW-0812">Transmembrane</keyword>
<keyword evidence="1" id="KW-0472">Membrane</keyword>
<feature type="transmembrane region" description="Helical" evidence="1">
    <location>
        <begin position="52"/>
        <end position="72"/>
    </location>
</feature>
<accession>A0A2H1VI63</accession>
<gene>
    <name evidence="3" type="ORF">SFRICE_028934</name>
</gene>
<organism evidence="3">
    <name type="scientific">Spodoptera frugiperda</name>
    <name type="common">Fall armyworm</name>
    <dbReference type="NCBI Taxonomy" id="7108"/>
    <lineage>
        <taxon>Eukaryota</taxon>
        <taxon>Metazoa</taxon>
        <taxon>Ecdysozoa</taxon>
        <taxon>Arthropoda</taxon>
        <taxon>Hexapoda</taxon>
        <taxon>Insecta</taxon>
        <taxon>Pterygota</taxon>
        <taxon>Neoptera</taxon>
        <taxon>Endopterygota</taxon>
        <taxon>Lepidoptera</taxon>
        <taxon>Glossata</taxon>
        <taxon>Ditrysia</taxon>
        <taxon>Noctuoidea</taxon>
        <taxon>Noctuidae</taxon>
        <taxon>Amphipyrinae</taxon>
        <taxon>Spodoptera</taxon>
    </lineage>
</organism>
<reference evidence="3" key="1">
    <citation type="submission" date="2016-07" db="EMBL/GenBank/DDBJ databases">
        <authorList>
            <person name="Bretaudeau A."/>
        </authorList>
    </citation>
    <scope>NUCLEOTIDE SEQUENCE</scope>
    <source>
        <strain evidence="3">Rice</strain>
        <tissue evidence="3">Whole body</tissue>
    </source>
</reference>
<dbReference type="AlphaFoldDB" id="A0A2H1VI63"/>
<proteinExistence type="predicted"/>
<name>A0A2H1VI63_SPOFR</name>
<sequence>MDSFLQCVTPFQVNAPRLDTSLLNTAHFREYALHSMNEPVLLDMALKLSKPIHYIFGFCVLFHVEWFVIEIFDAFPKFFMLKPLPKKSRILSLSPYIDNDGIMRVQGRVDAAADVPSEAKRPAILDGRSHVSKLIIMHYHVQAAHANNETVINELRQRFWIVHLRPSVRSVASKCLVCRIRKATPIAPRQGELPAGRVAHHCRPFSHCGLDLFGPIDVTVGRRREKSKSHTPGDSSFAVY</sequence>
<dbReference type="EMBL" id="ODYU01002507">
    <property type="protein sequence ID" value="SOQ40092.1"/>
    <property type="molecule type" value="Genomic_DNA"/>
</dbReference>
<evidence type="ECO:0000313" key="3">
    <source>
        <dbReference type="EMBL" id="SOQ40092.1"/>
    </source>
</evidence>
<dbReference type="Pfam" id="PF17921">
    <property type="entry name" value="Integrase_H2C2"/>
    <property type="match status" value="1"/>
</dbReference>
<dbReference type="PANTHER" id="PTHR47331">
    <property type="entry name" value="PHD-TYPE DOMAIN-CONTAINING PROTEIN"/>
    <property type="match status" value="1"/>
</dbReference>
<protein>
    <submittedName>
        <fullName evidence="3">SFRICE_028934</fullName>
    </submittedName>
</protein>
<evidence type="ECO:0000259" key="2">
    <source>
        <dbReference type="Pfam" id="PF17921"/>
    </source>
</evidence>
<dbReference type="InterPro" id="IPR041588">
    <property type="entry name" value="Integrase_H2C2"/>
</dbReference>
<evidence type="ECO:0000256" key="1">
    <source>
        <dbReference type="SAM" id="Phobius"/>
    </source>
</evidence>